<gene>
    <name evidence="2" type="ORF">P691DRAFT_766048</name>
</gene>
<feature type="compositionally biased region" description="Low complexity" evidence="1">
    <location>
        <begin position="97"/>
        <end position="118"/>
    </location>
</feature>
<reference evidence="2" key="1">
    <citation type="submission" date="2020-11" db="EMBL/GenBank/DDBJ databases">
        <authorList>
            <consortium name="DOE Joint Genome Institute"/>
            <person name="Ahrendt S."/>
            <person name="Riley R."/>
            <person name="Andreopoulos W."/>
            <person name="Labutti K."/>
            <person name="Pangilinan J."/>
            <person name="Ruiz-Duenas F.J."/>
            <person name="Barrasa J.M."/>
            <person name="Sanchez-Garcia M."/>
            <person name="Camarero S."/>
            <person name="Miyauchi S."/>
            <person name="Serrano A."/>
            <person name="Linde D."/>
            <person name="Babiker R."/>
            <person name="Drula E."/>
            <person name="Ayuso-Fernandez I."/>
            <person name="Pacheco R."/>
            <person name="Padilla G."/>
            <person name="Ferreira P."/>
            <person name="Barriuso J."/>
            <person name="Kellner H."/>
            <person name="Castanera R."/>
            <person name="Alfaro M."/>
            <person name="Ramirez L."/>
            <person name="Pisabarro A.G."/>
            <person name="Kuo A."/>
            <person name="Tritt A."/>
            <person name="Lipzen A."/>
            <person name="He G."/>
            <person name="Yan M."/>
            <person name="Ng V."/>
            <person name="Cullen D."/>
            <person name="Martin F."/>
            <person name="Rosso M.-N."/>
            <person name="Henrissat B."/>
            <person name="Hibbett D."/>
            <person name="Martinez A.T."/>
            <person name="Grigoriev I.V."/>
        </authorList>
    </citation>
    <scope>NUCLEOTIDE SEQUENCE</scope>
    <source>
        <strain evidence="2">MF-IS2</strain>
    </source>
</reference>
<keyword evidence="3" id="KW-1185">Reference proteome</keyword>
<organism evidence="2 3">
    <name type="scientific">Macrolepiota fuliginosa MF-IS2</name>
    <dbReference type="NCBI Taxonomy" id="1400762"/>
    <lineage>
        <taxon>Eukaryota</taxon>
        <taxon>Fungi</taxon>
        <taxon>Dikarya</taxon>
        <taxon>Basidiomycota</taxon>
        <taxon>Agaricomycotina</taxon>
        <taxon>Agaricomycetes</taxon>
        <taxon>Agaricomycetidae</taxon>
        <taxon>Agaricales</taxon>
        <taxon>Agaricineae</taxon>
        <taxon>Agaricaceae</taxon>
        <taxon>Macrolepiota</taxon>
    </lineage>
</organism>
<sequence>MDIHLFNNALASLILWIRKDGFNKEIDSNTQDTLIKHIFKVAKDFNLVTIVTLPTPSPPPPCTQPHSDDEDIHMELPAPTCVFSEAATQTPAPLPMSATATPSPFPVTSAPAASTSSKPGPPPRPSFAKAVAVRNPPAIHLDVLHCPISALWHLAWQKADLFFYLVPDYLQSTIPSISIFPFIL</sequence>
<dbReference type="AlphaFoldDB" id="A0A9P6BXM9"/>
<evidence type="ECO:0000313" key="3">
    <source>
        <dbReference type="Proteomes" id="UP000807342"/>
    </source>
</evidence>
<feature type="region of interest" description="Disordered" evidence="1">
    <location>
        <begin position="93"/>
        <end position="128"/>
    </location>
</feature>
<protein>
    <submittedName>
        <fullName evidence="2">Uncharacterized protein</fullName>
    </submittedName>
</protein>
<accession>A0A9P6BXM9</accession>
<proteinExistence type="predicted"/>
<name>A0A9P6BXM9_9AGAR</name>
<evidence type="ECO:0000313" key="2">
    <source>
        <dbReference type="EMBL" id="KAF9441640.1"/>
    </source>
</evidence>
<comment type="caution">
    <text evidence="2">The sequence shown here is derived from an EMBL/GenBank/DDBJ whole genome shotgun (WGS) entry which is preliminary data.</text>
</comment>
<dbReference type="EMBL" id="MU151832">
    <property type="protein sequence ID" value="KAF9441640.1"/>
    <property type="molecule type" value="Genomic_DNA"/>
</dbReference>
<dbReference type="Proteomes" id="UP000807342">
    <property type="component" value="Unassembled WGS sequence"/>
</dbReference>
<evidence type="ECO:0000256" key="1">
    <source>
        <dbReference type="SAM" id="MobiDB-lite"/>
    </source>
</evidence>